<name>A0AAV2R9J7_MEGNR</name>
<dbReference type="AlphaFoldDB" id="A0AAV2R9J7"/>
<feature type="non-terminal residue" evidence="2">
    <location>
        <position position="171"/>
    </location>
</feature>
<evidence type="ECO:0000313" key="2">
    <source>
        <dbReference type="EMBL" id="CAL4118077.1"/>
    </source>
</evidence>
<protein>
    <submittedName>
        <fullName evidence="2">Uncharacterized protein</fullName>
    </submittedName>
</protein>
<evidence type="ECO:0000313" key="3">
    <source>
        <dbReference type="Proteomes" id="UP001497623"/>
    </source>
</evidence>
<dbReference type="Proteomes" id="UP001497623">
    <property type="component" value="Unassembled WGS sequence"/>
</dbReference>
<accession>A0AAV2R9J7</accession>
<proteinExistence type="predicted"/>
<evidence type="ECO:0000256" key="1">
    <source>
        <dbReference type="SAM" id="MobiDB-lite"/>
    </source>
</evidence>
<gene>
    <name evidence="2" type="ORF">MNOR_LOCUS21356</name>
</gene>
<dbReference type="EMBL" id="CAXKWB010017139">
    <property type="protein sequence ID" value="CAL4118077.1"/>
    <property type="molecule type" value="Genomic_DNA"/>
</dbReference>
<feature type="region of interest" description="Disordered" evidence="1">
    <location>
        <begin position="81"/>
        <end position="111"/>
    </location>
</feature>
<sequence length="171" mass="18505">MANIKPDTPDAVPILLVATLFCWGALAQAGVSSALMQEEVDPRATQQGYMVQETPRVLPFSPSLELFHAHSSVASVTTIGDMNLGLSGEDSESHEEEGEEEAGAGDDDEEDDDIVVPALVIERQHQHLPPGYGTAGRMGARNHHGCPPRPQDGYVTWRSDNRVVRATLPHM</sequence>
<reference evidence="2 3" key="1">
    <citation type="submission" date="2024-05" db="EMBL/GenBank/DDBJ databases">
        <authorList>
            <person name="Wallberg A."/>
        </authorList>
    </citation>
    <scope>NUCLEOTIDE SEQUENCE [LARGE SCALE GENOMIC DNA]</scope>
</reference>
<organism evidence="2 3">
    <name type="scientific">Meganyctiphanes norvegica</name>
    <name type="common">Northern krill</name>
    <name type="synonym">Thysanopoda norvegica</name>
    <dbReference type="NCBI Taxonomy" id="48144"/>
    <lineage>
        <taxon>Eukaryota</taxon>
        <taxon>Metazoa</taxon>
        <taxon>Ecdysozoa</taxon>
        <taxon>Arthropoda</taxon>
        <taxon>Crustacea</taxon>
        <taxon>Multicrustacea</taxon>
        <taxon>Malacostraca</taxon>
        <taxon>Eumalacostraca</taxon>
        <taxon>Eucarida</taxon>
        <taxon>Euphausiacea</taxon>
        <taxon>Euphausiidae</taxon>
        <taxon>Meganyctiphanes</taxon>
    </lineage>
</organism>
<keyword evidence="3" id="KW-1185">Reference proteome</keyword>
<feature type="compositionally biased region" description="Acidic residues" evidence="1">
    <location>
        <begin position="89"/>
        <end position="111"/>
    </location>
</feature>
<comment type="caution">
    <text evidence="2">The sequence shown here is derived from an EMBL/GenBank/DDBJ whole genome shotgun (WGS) entry which is preliminary data.</text>
</comment>